<proteinExistence type="predicted"/>
<keyword evidence="3" id="KW-1185">Reference proteome</keyword>
<feature type="transmembrane region" description="Helical" evidence="1">
    <location>
        <begin position="58"/>
        <end position="76"/>
    </location>
</feature>
<reference evidence="2 3" key="1">
    <citation type="submission" date="2019-04" db="EMBL/GenBank/DDBJ databases">
        <authorList>
            <person name="Feng G."/>
            <person name="Zhang J."/>
            <person name="Zhu H."/>
        </authorList>
    </citation>
    <scope>NUCLEOTIDE SEQUENCE [LARGE SCALE GENOMIC DNA]</scope>
    <source>
        <strain evidence="2 3">JCM 17223</strain>
    </source>
</reference>
<dbReference type="PANTHER" id="PTHR39419:SF1">
    <property type="entry name" value="SLL0814 PROTEIN"/>
    <property type="match status" value="1"/>
</dbReference>
<feature type="transmembrane region" description="Helical" evidence="1">
    <location>
        <begin position="34"/>
        <end position="52"/>
    </location>
</feature>
<evidence type="ECO:0000313" key="2">
    <source>
        <dbReference type="EMBL" id="TGE14476.1"/>
    </source>
</evidence>
<dbReference type="AlphaFoldDB" id="A0A4Z0PKB3"/>
<dbReference type="OrthoDB" id="9811293at2"/>
<dbReference type="PANTHER" id="PTHR39419">
    <property type="entry name" value="SLL0814 PROTEIN"/>
    <property type="match status" value="1"/>
</dbReference>
<organism evidence="2 3">
    <name type="scientific">Hymenobacter elongatus</name>
    <dbReference type="NCBI Taxonomy" id="877208"/>
    <lineage>
        <taxon>Bacteria</taxon>
        <taxon>Pseudomonadati</taxon>
        <taxon>Bacteroidota</taxon>
        <taxon>Cytophagia</taxon>
        <taxon>Cytophagales</taxon>
        <taxon>Hymenobacteraceae</taxon>
        <taxon>Hymenobacter</taxon>
    </lineage>
</organism>
<feature type="transmembrane region" description="Helical" evidence="1">
    <location>
        <begin position="217"/>
        <end position="236"/>
    </location>
</feature>
<feature type="transmembrane region" description="Helical" evidence="1">
    <location>
        <begin position="115"/>
        <end position="135"/>
    </location>
</feature>
<dbReference type="InterPro" id="IPR007354">
    <property type="entry name" value="CruF-like"/>
</dbReference>
<keyword evidence="1" id="KW-1133">Transmembrane helix</keyword>
<feature type="transmembrane region" description="Helical" evidence="1">
    <location>
        <begin position="186"/>
        <end position="205"/>
    </location>
</feature>
<evidence type="ECO:0000313" key="3">
    <source>
        <dbReference type="Proteomes" id="UP000297739"/>
    </source>
</evidence>
<gene>
    <name evidence="2" type="ORF">E5J99_16095</name>
</gene>
<sequence>MLPANLLPVSASESTQHLPAPPVAPDTRLRRLRVAQGILLLFHVTGFVGLAFSQNPAFYLQFVPLNLVLTAVLLFAFQRDRSFAFLSFCLTVVVVGFFVEVVGIRTGKIFGQYSYGATLGFAWLGVPLIIGLNWLMLTYMTGILARYLPLPGFVRAVAAALLMVGMDICLEPVAVRYDFWTWAYDLIPLQNFKGWFAVALILQVYFNRTDFEKRNPLVPFVYLVQLLFFFGLSWFIR</sequence>
<evidence type="ECO:0000256" key="1">
    <source>
        <dbReference type="SAM" id="Phobius"/>
    </source>
</evidence>
<dbReference type="Proteomes" id="UP000297739">
    <property type="component" value="Unassembled WGS sequence"/>
</dbReference>
<keyword evidence="1" id="KW-0812">Transmembrane</keyword>
<keyword evidence="1" id="KW-0472">Membrane</keyword>
<comment type="caution">
    <text evidence="2">The sequence shown here is derived from an EMBL/GenBank/DDBJ whole genome shotgun (WGS) entry which is preliminary data.</text>
</comment>
<feature type="transmembrane region" description="Helical" evidence="1">
    <location>
        <begin position="83"/>
        <end position="103"/>
    </location>
</feature>
<dbReference type="EMBL" id="SRLD01000035">
    <property type="protein sequence ID" value="TGE14476.1"/>
    <property type="molecule type" value="Genomic_DNA"/>
</dbReference>
<accession>A0A4Z0PKB3</accession>
<name>A0A4Z0PKB3_9BACT</name>
<protein>
    <submittedName>
        <fullName evidence="2">Carotenoid biosynthesis protein</fullName>
    </submittedName>
</protein>
<dbReference type="Pfam" id="PF04240">
    <property type="entry name" value="Caroten_synth"/>
    <property type="match status" value="1"/>
</dbReference>
<feature type="transmembrane region" description="Helical" evidence="1">
    <location>
        <begin position="147"/>
        <end position="166"/>
    </location>
</feature>